<keyword evidence="3" id="KW-0210">Decarboxylase</keyword>
<evidence type="ECO:0000256" key="4">
    <source>
        <dbReference type="ARBA" id="ARBA00023098"/>
    </source>
</evidence>
<keyword evidence="7" id="KW-0594">Phospholipid biosynthesis</keyword>
<keyword evidence="8" id="KW-0456">Lyase</keyword>
<dbReference type="InterPro" id="IPR003817">
    <property type="entry name" value="PS_Dcarbxylase"/>
</dbReference>
<keyword evidence="6" id="KW-0865">Zymogen</keyword>
<keyword evidence="9" id="KW-1208">Phospholipid metabolism</keyword>
<sequence>MKFRPEVKPFLLASAAFGAVMFLLFMLFGVSGGTSLFLGLLLANLSAGYMLFFFRDPDRATPSDPGLVVAAASGKIAKIAEVYEGDYLKTDTVRISIFLSLFDVHVNRFPIGGYSTFLGYFPGKRLFTFDEKSSEVNQHNTILVRGEGTSCLITQIVGPVCRRVVYWLRPDKTVSVRRGQRFGMMKFGSRLDMYFPKGDIEIVANIGDQVSAGQTVIARIVKKENQ</sequence>
<evidence type="ECO:0000313" key="12">
    <source>
        <dbReference type="EMBL" id="TDY56663.1"/>
    </source>
</evidence>
<dbReference type="RefSeq" id="WP_133958553.1">
    <property type="nucleotide sequence ID" value="NZ_SORI01000018.1"/>
</dbReference>
<evidence type="ECO:0000256" key="6">
    <source>
        <dbReference type="ARBA" id="ARBA00023145"/>
    </source>
</evidence>
<dbReference type="GO" id="GO:0004609">
    <property type="term" value="F:phosphatidylserine decarboxylase activity"/>
    <property type="evidence" value="ECO:0007669"/>
    <property type="project" value="InterPro"/>
</dbReference>
<dbReference type="PANTHER" id="PTHR35809:SF1">
    <property type="entry name" value="ARCHAETIDYLSERINE DECARBOXYLASE PROENZYME-RELATED"/>
    <property type="match status" value="1"/>
</dbReference>
<evidence type="ECO:0000256" key="3">
    <source>
        <dbReference type="ARBA" id="ARBA00022793"/>
    </source>
</evidence>
<evidence type="ECO:0000256" key="7">
    <source>
        <dbReference type="ARBA" id="ARBA00023209"/>
    </source>
</evidence>
<dbReference type="AlphaFoldDB" id="A0A4R8M2A8"/>
<keyword evidence="11" id="KW-1133">Transmembrane helix</keyword>
<evidence type="ECO:0000256" key="8">
    <source>
        <dbReference type="ARBA" id="ARBA00023239"/>
    </source>
</evidence>
<keyword evidence="11" id="KW-0812">Transmembrane</keyword>
<dbReference type="Pfam" id="PF02666">
    <property type="entry name" value="PS_Dcarbxylase"/>
    <property type="match status" value="1"/>
</dbReference>
<evidence type="ECO:0000256" key="10">
    <source>
        <dbReference type="ARBA" id="ARBA00023317"/>
    </source>
</evidence>
<evidence type="ECO:0000256" key="1">
    <source>
        <dbReference type="ARBA" id="ARBA00022475"/>
    </source>
</evidence>
<protein>
    <submittedName>
        <fullName evidence="12">Phosphatidylserine decarboxylase</fullName>
    </submittedName>
</protein>
<keyword evidence="1" id="KW-1003">Cell membrane</keyword>
<proteinExistence type="predicted"/>
<comment type="caution">
    <text evidence="12">The sequence shown here is derived from an EMBL/GenBank/DDBJ whole genome shotgun (WGS) entry which is preliminary data.</text>
</comment>
<keyword evidence="5 11" id="KW-0472">Membrane</keyword>
<evidence type="ECO:0000313" key="13">
    <source>
        <dbReference type="Proteomes" id="UP000295066"/>
    </source>
</evidence>
<dbReference type="PANTHER" id="PTHR35809">
    <property type="entry name" value="ARCHAETIDYLSERINE DECARBOXYLASE PROENZYME-RELATED"/>
    <property type="match status" value="1"/>
</dbReference>
<gene>
    <name evidence="12" type="ORF">C8D99_11819</name>
</gene>
<dbReference type="InterPro" id="IPR033175">
    <property type="entry name" value="PSD-A"/>
</dbReference>
<feature type="transmembrane region" description="Helical" evidence="11">
    <location>
        <begin position="12"/>
        <end position="30"/>
    </location>
</feature>
<accession>A0A4R8M2A8</accession>
<name>A0A4R8M2A8_9BACT</name>
<keyword evidence="4" id="KW-0443">Lipid metabolism</keyword>
<keyword evidence="10" id="KW-0670">Pyruvate</keyword>
<evidence type="ECO:0000256" key="2">
    <source>
        <dbReference type="ARBA" id="ARBA00022516"/>
    </source>
</evidence>
<dbReference type="OrthoDB" id="9790893at2"/>
<evidence type="ECO:0000256" key="11">
    <source>
        <dbReference type="SAM" id="Phobius"/>
    </source>
</evidence>
<feature type="transmembrane region" description="Helical" evidence="11">
    <location>
        <begin position="36"/>
        <end position="54"/>
    </location>
</feature>
<evidence type="ECO:0000256" key="5">
    <source>
        <dbReference type="ARBA" id="ARBA00023136"/>
    </source>
</evidence>
<keyword evidence="13" id="KW-1185">Reference proteome</keyword>
<dbReference type="EMBL" id="SORI01000018">
    <property type="protein sequence ID" value="TDY56663.1"/>
    <property type="molecule type" value="Genomic_DNA"/>
</dbReference>
<evidence type="ECO:0000256" key="9">
    <source>
        <dbReference type="ARBA" id="ARBA00023264"/>
    </source>
</evidence>
<reference evidence="12 13" key="1">
    <citation type="submission" date="2019-03" db="EMBL/GenBank/DDBJ databases">
        <title>Genomic Encyclopedia of Type Strains, Phase IV (KMG-IV): sequencing the most valuable type-strain genomes for metagenomic binning, comparative biology and taxonomic classification.</title>
        <authorList>
            <person name="Goeker M."/>
        </authorList>
    </citation>
    <scope>NUCLEOTIDE SEQUENCE [LARGE SCALE GENOMIC DNA]</scope>
    <source>
        <strain evidence="12 13">DSM 25964</strain>
    </source>
</reference>
<keyword evidence="2" id="KW-0444">Lipid biosynthesis</keyword>
<dbReference type="Proteomes" id="UP000295066">
    <property type="component" value="Unassembled WGS sequence"/>
</dbReference>
<dbReference type="GO" id="GO:0008654">
    <property type="term" value="P:phospholipid biosynthetic process"/>
    <property type="evidence" value="ECO:0007669"/>
    <property type="project" value="UniProtKB-KW"/>
</dbReference>
<organism evidence="12 13">
    <name type="scientific">Aminivibrio pyruvatiphilus</name>
    <dbReference type="NCBI Taxonomy" id="1005740"/>
    <lineage>
        <taxon>Bacteria</taxon>
        <taxon>Thermotogati</taxon>
        <taxon>Synergistota</taxon>
        <taxon>Synergistia</taxon>
        <taxon>Synergistales</taxon>
        <taxon>Aminobacteriaceae</taxon>
        <taxon>Aminivibrio</taxon>
    </lineage>
</organism>